<evidence type="ECO:0000256" key="2">
    <source>
        <dbReference type="ARBA" id="ARBA00012643"/>
    </source>
</evidence>
<dbReference type="EnsemblMetazoa" id="ISCW024506-RA">
    <property type="protein sequence ID" value="ISCW024506-PA"/>
    <property type="gene ID" value="ISCW024506"/>
</dbReference>
<dbReference type="PANTHER" id="PTHR11575">
    <property type="entry name" value="5'-NUCLEOTIDASE-RELATED"/>
    <property type="match status" value="1"/>
</dbReference>
<dbReference type="SUPFAM" id="SSF56300">
    <property type="entry name" value="Metallo-dependent phosphatases"/>
    <property type="match status" value="1"/>
</dbReference>
<dbReference type="InterPro" id="IPR029052">
    <property type="entry name" value="Metallo-depent_PP-like"/>
</dbReference>
<proteinExistence type="predicted"/>
<evidence type="ECO:0000256" key="1">
    <source>
        <dbReference type="ARBA" id="ARBA00000815"/>
    </source>
</evidence>
<dbReference type="GO" id="GO:0008253">
    <property type="term" value="F:5'-nucleotidase activity"/>
    <property type="evidence" value="ECO:0007669"/>
    <property type="project" value="UniProtKB-EC"/>
</dbReference>
<dbReference type="InterPro" id="IPR006179">
    <property type="entry name" value="5_nucleotidase/apyrase"/>
</dbReference>
<reference evidence="3 5" key="1">
    <citation type="submission" date="2008-03" db="EMBL/GenBank/DDBJ databases">
        <title>Annotation of Ixodes scapularis.</title>
        <authorList>
            <consortium name="Ixodes scapularis Genome Project Consortium"/>
            <person name="Caler E."/>
            <person name="Hannick L.I."/>
            <person name="Bidwell S."/>
            <person name="Joardar V."/>
            <person name="Thiagarajan M."/>
            <person name="Amedeo P."/>
            <person name="Galinsky K.J."/>
            <person name="Schobel S."/>
            <person name="Inman J."/>
            <person name="Hostetler J."/>
            <person name="Miller J."/>
            <person name="Hammond M."/>
            <person name="Megy K."/>
            <person name="Lawson D."/>
            <person name="Kodira C."/>
            <person name="Sutton G."/>
            <person name="Meyer J."/>
            <person name="Hill C.A."/>
            <person name="Birren B."/>
            <person name="Nene V."/>
            <person name="Collins F."/>
            <person name="Alarcon-Chaidez F."/>
            <person name="Wikel S."/>
            <person name="Strausberg R."/>
        </authorList>
    </citation>
    <scope>NUCLEOTIDE SEQUENCE [LARGE SCALE GENOMIC DNA]</scope>
    <source>
        <strain evidence="5">Wikel</strain>
        <strain evidence="3">Wikel colony</strain>
    </source>
</reference>
<comment type="catalytic activity">
    <reaction evidence="1">
        <text>a ribonucleoside 5'-phosphate + H2O = a ribonucleoside + phosphate</text>
        <dbReference type="Rhea" id="RHEA:12484"/>
        <dbReference type="ChEBI" id="CHEBI:15377"/>
        <dbReference type="ChEBI" id="CHEBI:18254"/>
        <dbReference type="ChEBI" id="CHEBI:43474"/>
        <dbReference type="ChEBI" id="CHEBI:58043"/>
        <dbReference type="EC" id="3.1.3.5"/>
    </reaction>
</comment>
<dbReference type="GO" id="GO:0009166">
    <property type="term" value="P:nucleotide catabolic process"/>
    <property type="evidence" value="ECO:0007669"/>
    <property type="project" value="InterPro"/>
</dbReference>
<feature type="non-terminal residue" evidence="3">
    <location>
        <position position="87"/>
    </location>
</feature>
<dbReference type="HOGENOM" id="CLU_166527_0_0_1"/>
<dbReference type="InParanoid" id="B7PRE5"/>
<organism>
    <name type="scientific">Ixodes scapularis</name>
    <name type="common">Black-legged tick</name>
    <name type="synonym">Deer tick</name>
    <dbReference type="NCBI Taxonomy" id="6945"/>
    <lineage>
        <taxon>Eukaryota</taxon>
        <taxon>Metazoa</taxon>
        <taxon>Ecdysozoa</taxon>
        <taxon>Arthropoda</taxon>
        <taxon>Chelicerata</taxon>
        <taxon>Arachnida</taxon>
        <taxon>Acari</taxon>
        <taxon>Parasitiformes</taxon>
        <taxon>Ixodida</taxon>
        <taxon>Ixodoidea</taxon>
        <taxon>Ixodidae</taxon>
        <taxon>Ixodinae</taxon>
        <taxon>Ixodes</taxon>
    </lineage>
</organism>
<dbReference type="AlphaFoldDB" id="B7PRE5"/>
<dbReference type="Gene3D" id="3.60.21.10">
    <property type="match status" value="1"/>
</dbReference>
<name>B7PRE5_IXOSC</name>
<evidence type="ECO:0000313" key="5">
    <source>
        <dbReference type="Proteomes" id="UP000001555"/>
    </source>
</evidence>
<evidence type="ECO:0000313" key="4">
    <source>
        <dbReference type="EnsemblMetazoa" id="ISCW024506-PA"/>
    </source>
</evidence>
<keyword evidence="5" id="KW-1185">Reference proteome</keyword>
<gene>
    <name evidence="3" type="ORF">IscW_ISCW024506</name>
</gene>
<evidence type="ECO:0000313" key="3">
    <source>
        <dbReference type="EMBL" id="EEC09167.1"/>
    </source>
</evidence>
<dbReference type="EC" id="3.1.3.5" evidence="2"/>
<dbReference type="EMBL" id="DS772207">
    <property type="protein sequence ID" value="EEC09167.1"/>
    <property type="molecule type" value="Genomic_DNA"/>
</dbReference>
<sequence>QLKANGVEIILGITHCGYLRDIEIIKEVKDLDVIVGGHTNTFLYSGSGHPPENKPEGEYPTVVKRGDNSDGLVVQAYYYGKFLGFYR</sequence>
<dbReference type="FunFam" id="3.60.21.10:FF:000205">
    <property type="entry name" value="Uncharacterized protein"/>
    <property type="match status" value="1"/>
</dbReference>
<reference evidence="4" key="2">
    <citation type="submission" date="2020-05" db="UniProtKB">
        <authorList>
            <consortium name="EnsemblMetazoa"/>
        </authorList>
    </citation>
    <scope>IDENTIFICATION</scope>
    <source>
        <strain evidence="4">wikel</strain>
    </source>
</reference>
<dbReference type="EMBL" id="ABJB010666677">
    <property type="status" value="NOT_ANNOTATED_CDS"/>
    <property type="molecule type" value="Genomic_DNA"/>
</dbReference>
<accession>B7PRE5</accession>
<dbReference type="PaxDb" id="6945-B7PRE5"/>
<feature type="non-terminal residue" evidence="3">
    <location>
        <position position="1"/>
    </location>
</feature>
<dbReference type="Proteomes" id="UP000001555">
    <property type="component" value="Unassembled WGS sequence"/>
</dbReference>
<dbReference type="PANTHER" id="PTHR11575:SF24">
    <property type="entry name" value="5'-NUCLEOTIDASE"/>
    <property type="match status" value="1"/>
</dbReference>
<dbReference type="PRINTS" id="PR01607">
    <property type="entry name" value="APYRASEFAMLY"/>
</dbReference>
<dbReference type="VEuPathDB" id="VectorBase:ISCW024506"/>
<dbReference type="VEuPathDB" id="VectorBase:ISCI024506"/>
<protein>
    <recommendedName>
        <fullName evidence="2">5'-nucleotidase</fullName>
        <ecNumber evidence="2">3.1.3.5</ecNumber>
    </recommendedName>
</protein>